<dbReference type="Proteomes" id="UP001279660">
    <property type="component" value="Unassembled WGS sequence"/>
</dbReference>
<gene>
    <name evidence="2" type="ORF">SIL82_09570</name>
</gene>
<keyword evidence="1" id="KW-0732">Signal</keyword>
<reference evidence="2 3" key="1">
    <citation type="submission" date="2023-11" db="EMBL/GenBank/DDBJ databases">
        <title>MicrobeMod: A computational toolkit for identifying prokaryotic methylation and restriction-modification with nanopore sequencing.</title>
        <authorList>
            <person name="Crits-Christoph A."/>
            <person name="Kang S.C."/>
            <person name="Lee H."/>
            <person name="Ostrov N."/>
        </authorList>
    </citation>
    <scope>NUCLEOTIDE SEQUENCE [LARGE SCALE GENOMIC DNA]</scope>
    <source>
        <strain evidence="2 3">ATCC 14820</strain>
    </source>
</reference>
<organism evidence="2 3">
    <name type="scientific">Sphingomonas echinoides</name>
    <dbReference type="NCBI Taxonomy" id="59803"/>
    <lineage>
        <taxon>Bacteria</taxon>
        <taxon>Pseudomonadati</taxon>
        <taxon>Pseudomonadota</taxon>
        <taxon>Alphaproteobacteria</taxon>
        <taxon>Sphingomonadales</taxon>
        <taxon>Sphingomonadaceae</taxon>
        <taxon>Sphingomonas</taxon>
    </lineage>
</organism>
<keyword evidence="3" id="KW-1185">Reference proteome</keyword>
<evidence type="ECO:0000313" key="3">
    <source>
        <dbReference type="Proteomes" id="UP001279660"/>
    </source>
</evidence>
<evidence type="ECO:0000313" key="2">
    <source>
        <dbReference type="EMBL" id="MDX5984511.1"/>
    </source>
</evidence>
<protein>
    <submittedName>
        <fullName evidence="2">DUF4893 domain-containing protein</fullName>
    </submittedName>
</protein>
<dbReference type="Pfam" id="PF16233">
    <property type="entry name" value="DUF4893"/>
    <property type="match status" value="1"/>
</dbReference>
<dbReference type="EMBL" id="JAWXXV010000001">
    <property type="protein sequence ID" value="MDX5984511.1"/>
    <property type="molecule type" value="Genomic_DNA"/>
</dbReference>
<name>A0ABU4PK96_9SPHN</name>
<comment type="caution">
    <text evidence="2">The sequence shown here is derived from an EMBL/GenBank/DDBJ whole genome shotgun (WGS) entry which is preliminary data.</text>
</comment>
<dbReference type="RefSeq" id="WP_010403206.1">
    <property type="nucleotide sequence ID" value="NZ_JAWXXV010000001.1"/>
</dbReference>
<feature type="chain" id="PRO_5045883083" evidence="1">
    <location>
        <begin position="18"/>
        <end position="224"/>
    </location>
</feature>
<evidence type="ECO:0000256" key="1">
    <source>
        <dbReference type="SAM" id="SignalP"/>
    </source>
</evidence>
<proteinExistence type="predicted"/>
<dbReference type="InterPro" id="IPR032609">
    <property type="entry name" value="DUF4893"/>
</dbReference>
<accession>A0ABU4PK96</accession>
<dbReference type="PROSITE" id="PS51257">
    <property type="entry name" value="PROKAR_LIPOPROTEIN"/>
    <property type="match status" value="1"/>
</dbReference>
<feature type="signal peptide" evidence="1">
    <location>
        <begin position="1"/>
        <end position="17"/>
    </location>
</feature>
<sequence length="224" mass="23465">MRFVSTPLVLTSLIALGATVSGCTAGTARPRATPHIAATPTGWAGSVTAEDRSRLDALPATWARARAAVPVRLKAKLDGEGPLVQPGAALDLPALPPGPYYCRLVRLGGAHGLDTYKPDFCTVDGTTHALSFTKQSGTSLPGGWLFPDTDKRQVFLGTFRPAHADSAPPYSVNPAQDVAGVVERVAPFRWRLVLTRAGKGALLDIYELVPVTPVVRGAVPAVPG</sequence>